<dbReference type="Proteomes" id="UP000011560">
    <property type="component" value="Unassembled WGS sequence"/>
</dbReference>
<dbReference type="InterPro" id="IPR036779">
    <property type="entry name" value="LysM_dom_sf"/>
</dbReference>
<feature type="region of interest" description="Disordered" evidence="1">
    <location>
        <begin position="530"/>
        <end position="560"/>
    </location>
</feature>
<dbReference type="SUPFAM" id="SSF54106">
    <property type="entry name" value="LysM domain"/>
    <property type="match status" value="1"/>
</dbReference>
<feature type="compositionally biased region" description="Basic and acidic residues" evidence="1">
    <location>
        <begin position="532"/>
        <end position="542"/>
    </location>
</feature>
<dbReference type="PROSITE" id="PS51782">
    <property type="entry name" value="LYSM"/>
    <property type="match status" value="1"/>
</dbReference>
<feature type="region of interest" description="Disordered" evidence="1">
    <location>
        <begin position="1"/>
        <end position="87"/>
    </location>
</feature>
<gene>
    <name evidence="3" type="ORF">C479_00400</name>
</gene>
<dbReference type="CDD" id="cd00118">
    <property type="entry name" value="LysM"/>
    <property type="match status" value="1"/>
</dbReference>
<feature type="compositionally biased region" description="Basic and acidic residues" evidence="1">
    <location>
        <begin position="903"/>
        <end position="929"/>
    </location>
</feature>
<dbReference type="Gene3D" id="3.10.350.10">
    <property type="entry name" value="LysM domain"/>
    <property type="match status" value="1"/>
</dbReference>
<feature type="compositionally biased region" description="Basic and acidic residues" evidence="1">
    <location>
        <begin position="11"/>
        <end position="24"/>
    </location>
</feature>
<feature type="region of interest" description="Disordered" evidence="1">
    <location>
        <begin position="638"/>
        <end position="666"/>
    </location>
</feature>
<evidence type="ECO:0000313" key="4">
    <source>
        <dbReference type="Proteomes" id="UP000011560"/>
    </source>
</evidence>
<proteinExistence type="predicted"/>
<dbReference type="InterPro" id="IPR026835">
    <property type="entry name" value="YqcG_C"/>
</dbReference>
<reference evidence="3 4" key="1">
    <citation type="journal article" date="2014" name="PLoS Genet.">
        <title>Phylogenetically driven sequencing of extremely halophilic archaea reveals strategies for static and dynamic osmo-response.</title>
        <authorList>
            <person name="Becker E.A."/>
            <person name="Seitzer P.M."/>
            <person name="Tritt A."/>
            <person name="Larsen D."/>
            <person name="Krusor M."/>
            <person name="Yao A.I."/>
            <person name="Wu D."/>
            <person name="Madern D."/>
            <person name="Eisen J.A."/>
            <person name="Darling A.E."/>
            <person name="Facciotti M.T."/>
        </authorList>
    </citation>
    <scope>NUCLEOTIDE SEQUENCE [LARGE SCALE GENOMIC DNA]</scope>
    <source>
        <strain evidence="3 4">JCM 14624</strain>
    </source>
</reference>
<dbReference type="SMART" id="SM00257">
    <property type="entry name" value="LysM"/>
    <property type="match status" value="1"/>
</dbReference>
<feature type="compositionally biased region" description="Basic and acidic residues" evidence="1">
    <location>
        <begin position="77"/>
        <end position="87"/>
    </location>
</feature>
<comment type="caution">
    <text evidence="3">The sequence shown here is derived from an EMBL/GenBank/DDBJ whole genome shotgun (WGS) entry which is preliminary data.</text>
</comment>
<evidence type="ECO:0000256" key="1">
    <source>
        <dbReference type="SAM" id="MobiDB-lite"/>
    </source>
</evidence>
<dbReference type="Pfam" id="PF01476">
    <property type="entry name" value="LysM"/>
    <property type="match status" value="1"/>
</dbReference>
<feature type="compositionally biased region" description="Low complexity" evidence="1">
    <location>
        <begin position="638"/>
        <end position="648"/>
    </location>
</feature>
<protein>
    <recommendedName>
        <fullName evidence="2">LysM domain-containing protein</fullName>
    </recommendedName>
</protein>
<accession>M0BW34</accession>
<feature type="region of interest" description="Disordered" evidence="1">
    <location>
        <begin position="903"/>
        <end position="935"/>
    </location>
</feature>
<keyword evidence="4" id="KW-1185">Reference proteome</keyword>
<organism evidence="3 4">
    <name type="scientific">Halovivax asiaticus JCM 14624</name>
    <dbReference type="NCBI Taxonomy" id="1227490"/>
    <lineage>
        <taxon>Archaea</taxon>
        <taxon>Methanobacteriati</taxon>
        <taxon>Methanobacteriota</taxon>
        <taxon>Stenosarchaea group</taxon>
        <taxon>Halobacteria</taxon>
        <taxon>Halobacteriales</taxon>
        <taxon>Natrialbaceae</taxon>
        <taxon>Halovivax</taxon>
    </lineage>
</organism>
<dbReference type="Pfam" id="PF14410">
    <property type="entry name" value="GH-E"/>
    <property type="match status" value="1"/>
</dbReference>
<dbReference type="Pfam" id="PF13699">
    <property type="entry name" value="eCIS_core"/>
    <property type="match status" value="2"/>
</dbReference>
<dbReference type="InterPro" id="IPR018392">
    <property type="entry name" value="LysM"/>
</dbReference>
<dbReference type="Gene3D" id="3.90.1720.10">
    <property type="entry name" value="endopeptidase domain like (from Nostoc punctiforme)"/>
    <property type="match status" value="1"/>
</dbReference>
<dbReference type="STRING" id="1227490.C479_00400"/>
<sequence length="935" mass="102719">MTRRRRRRSQRSSEDEREATDSSRSRRNARTESAGPDARGPMGVPMIGADQQPLDEPVALGPTASERAGEIVSDFLNRPDEIPDDNSRQNLASLQRNMDAHEASGPAGDAGVPDSVREVISSSGQSLDASIQRAVEERMGDSFGDVRIHTGSKAAAACEDINARAFTVGSHIAFNSGEYDPESPEGQHLLVHELAHVRQQTGAAISMMPQADANLEIDPDPQLEREAEETAQRVMDGGELGIQRLADTAVHVQRVPQGTATRSGSSQRPEHYTVEEGETIREIAEKLGVSAEALKTANSDQLHGSEDNPYFYAGATITIPQEASTSRNTGLWVPDNAFEEVGETVDEVGEWVQSLFATAESSTDTIDTSRVTTVIEDELADYQNLDVEIGDGDERETVTVDAAYYIATRDVDSRGSEFEDLVAETNEYADTQFKGTGGGTFTIGRAAQFGKASPGTLEDFLQHAVDEGYVTPDGDREWADLSSDEKQSVLQNWVDQKQIGVDCSGFVAHLRTEIRRTVGATVERVANRGATAHHEIGDRVETPEDLQPGDVWVSHDTDAGDSSNHVRMVARIVDQSAERVEFEYAESAGGVGPNSDTAELDADEFAAEFSEADDVTTGFYRPDYDSDRLLPVQRAPTAGTATRAGETGVPESVRDVVSSPGRSLDPSIQRTMEARMGDSLGDVRVHTGPKAAAACEAINARAFTVGNHVAFGAGEYDPESEDGQHVIAHELAHVRQQTGGAVSMLPREDAGLEIDPDPQLEREAEETAERVMGGDELGIQRLGGTDVHVQRWTDQPRDKIGRFDFKDEKAYPDKKYGIEHRPPYAPGQVEEVWQRAIQESPDGKVRDPNNPSIVLEWNRSKSRRRQWHMGHRPGREYRYLLKFYLEGVISEDRFIKECQNAEHYQPEAPKENMSRKHESSGQYWEKKFGSLESDM</sequence>
<evidence type="ECO:0000313" key="3">
    <source>
        <dbReference type="EMBL" id="ELZ14322.1"/>
    </source>
</evidence>
<name>M0BW34_9EURY</name>
<feature type="domain" description="LysM" evidence="2">
    <location>
        <begin position="270"/>
        <end position="319"/>
    </location>
</feature>
<dbReference type="EMBL" id="AOIQ01000002">
    <property type="protein sequence ID" value="ELZ14322.1"/>
    <property type="molecule type" value="Genomic_DNA"/>
</dbReference>
<feature type="compositionally biased region" description="Basic residues" evidence="1">
    <location>
        <begin position="1"/>
        <end position="10"/>
    </location>
</feature>
<evidence type="ECO:0000259" key="2">
    <source>
        <dbReference type="PROSITE" id="PS51782"/>
    </source>
</evidence>
<dbReference type="AlphaFoldDB" id="M0BW34"/>
<dbReference type="InterPro" id="IPR025295">
    <property type="entry name" value="eCIS_core_dom"/>
</dbReference>
<dbReference type="PATRIC" id="fig|1227490.4.peg.83"/>